<dbReference type="OrthoDB" id="10021397at2759"/>
<dbReference type="AlphaFoldDB" id="A0A9N8HID7"/>
<gene>
    <name evidence="3" type="ORF">SEMRO_692_G188100.1</name>
</gene>
<keyword evidence="4" id="KW-1185">Reference proteome</keyword>
<feature type="transmembrane region" description="Helical" evidence="2">
    <location>
        <begin position="337"/>
        <end position="356"/>
    </location>
</feature>
<accession>A0A9N8HID7</accession>
<dbReference type="GO" id="GO:0022857">
    <property type="term" value="F:transmembrane transporter activity"/>
    <property type="evidence" value="ECO:0007669"/>
    <property type="project" value="InterPro"/>
</dbReference>
<dbReference type="SUPFAM" id="SSF103473">
    <property type="entry name" value="MFS general substrate transporter"/>
    <property type="match status" value="1"/>
</dbReference>
<evidence type="ECO:0000256" key="1">
    <source>
        <dbReference type="SAM" id="MobiDB-lite"/>
    </source>
</evidence>
<feature type="transmembrane region" description="Helical" evidence="2">
    <location>
        <begin position="307"/>
        <end position="325"/>
    </location>
</feature>
<name>A0A9N8HID7_9STRA</name>
<dbReference type="Proteomes" id="UP001153069">
    <property type="component" value="Unassembled WGS sequence"/>
</dbReference>
<feature type="transmembrane region" description="Helical" evidence="2">
    <location>
        <begin position="149"/>
        <end position="170"/>
    </location>
</feature>
<keyword evidence="2" id="KW-0472">Membrane</keyword>
<reference evidence="3" key="1">
    <citation type="submission" date="2020-06" db="EMBL/GenBank/DDBJ databases">
        <authorList>
            <consortium name="Plant Systems Biology data submission"/>
        </authorList>
    </citation>
    <scope>NUCLEOTIDE SEQUENCE</scope>
    <source>
        <strain evidence="3">D6</strain>
    </source>
</reference>
<dbReference type="InterPro" id="IPR011701">
    <property type="entry name" value="MFS"/>
</dbReference>
<dbReference type="PANTHER" id="PTHR23539">
    <property type="entry name" value="MFS TRANSPORTER"/>
    <property type="match status" value="1"/>
</dbReference>
<feature type="transmembrane region" description="Helical" evidence="2">
    <location>
        <begin position="51"/>
        <end position="70"/>
    </location>
</feature>
<evidence type="ECO:0000313" key="4">
    <source>
        <dbReference type="Proteomes" id="UP001153069"/>
    </source>
</evidence>
<sequence length="477" mass="50932">MVTTSRYDRLLQISPKLAFLLVSLSLGQLGDGLNIFQGIYLVGIGWEEGSVGLALSLMGLTSLIVQPWAGDWVDKTTVDRRAFLLTASIFTALSASSILLITPTSDHMIIYATKVVEGITSSFLQPCLAALTLACFGPNHFDQVMASNILWGHIGSVASAVLAGIVSFVMYPNIKLCFLVIGASALIACFFVQYLPQGDPRMGRGFAGKATTSLENEADEQSQILVKRVGSNESDETTTSTEADSDTNDDIPEAASYWDVLADRRSLILCFTGFFFHSANANVLLVLGEMMGKGGDGGSSRHAIPLTAGNIVTAQVTMAIATYVGDRLTKSGMGRKPLFLAGIASLPLRCALIILFKDAGATALMSTQILDGVAGGLMGLVQPYLIADITFGTGRFNVLNGLIASFFGMGATLSNYVGQMVVQKFDHVTSLTASLFISLIPVVLFMFMPETMGMRTSNPLSPRRSSQPDRSLYGSFE</sequence>
<evidence type="ECO:0000256" key="2">
    <source>
        <dbReference type="SAM" id="Phobius"/>
    </source>
</evidence>
<feature type="region of interest" description="Disordered" evidence="1">
    <location>
        <begin position="227"/>
        <end position="250"/>
    </location>
</feature>
<comment type="caution">
    <text evidence="3">The sequence shown here is derived from an EMBL/GenBank/DDBJ whole genome shotgun (WGS) entry which is preliminary data.</text>
</comment>
<dbReference type="InterPro" id="IPR036259">
    <property type="entry name" value="MFS_trans_sf"/>
</dbReference>
<protein>
    <submittedName>
        <fullName evidence="3">MFS-type transporter</fullName>
    </submittedName>
</protein>
<feature type="region of interest" description="Disordered" evidence="1">
    <location>
        <begin position="455"/>
        <end position="477"/>
    </location>
</feature>
<dbReference type="CDD" id="cd06174">
    <property type="entry name" value="MFS"/>
    <property type="match status" value="1"/>
</dbReference>
<keyword evidence="2" id="KW-1133">Transmembrane helix</keyword>
<dbReference type="EMBL" id="CAICTM010000691">
    <property type="protein sequence ID" value="CAB9515066.1"/>
    <property type="molecule type" value="Genomic_DNA"/>
</dbReference>
<feature type="transmembrane region" description="Helical" evidence="2">
    <location>
        <begin position="267"/>
        <end position="287"/>
    </location>
</feature>
<evidence type="ECO:0000313" key="3">
    <source>
        <dbReference type="EMBL" id="CAB9515066.1"/>
    </source>
</evidence>
<feature type="compositionally biased region" description="Polar residues" evidence="1">
    <location>
        <begin position="455"/>
        <end position="469"/>
    </location>
</feature>
<feature type="transmembrane region" description="Helical" evidence="2">
    <location>
        <begin position="82"/>
        <end position="102"/>
    </location>
</feature>
<feature type="transmembrane region" description="Helical" evidence="2">
    <location>
        <begin position="368"/>
        <end position="386"/>
    </location>
</feature>
<feature type="transmembrane region" description="Helical" evidence="2">
    <location>
        <begin position="108"/>
        <end position="137"/>
    </location>
</feature>
<dbReference type="Gene3D" id="1.20.1250.20">
    <property type="entry name" value="MFS general substrate transporter like domains"/>
    <property type="match status" value="1"/>
</dbReference>
<dbReference type="Pfam" id="PF07690">
    <property type="entry name" value="MFS_1"/>
    <property type="match status" value="1"/>
</dbReference>
<proteinExistence type="predicted"/>
<keyword evidence="2" id="KW-0812">Transmembrane</keyword>
<feature type="transmembrane region" description="Helical" evidence="2">
    <location>
        <begin position="429"/>
        <end position="448"/>
    </location>
</feature>
<feature type="transmembrane region" description="Helical" evidence="2">
    <location>
        <begin position="398"/>
        <end position="417"/>
    </location>
</feature>
<organism evidence="3 4">
    <name type="scientific">Seminavis robusta</name>
    <dbReference type="NCBI Taxonomy" id="568900"/>
    <lineage>
        <taxon>Eukaryota</taxon>
        <taxon>Sar</taxon>
        <taxon>Stramenopiles</taxon>
        <taxon>Ochrophyta</taxon>
        <taxon>Bacillariophyta</taxon>
        <taxon>Bacillariophyceae</taxon>
        <taxon>Bacillariophycidae</taxon>
        <taxon>Naviculales</taxon>
        <taxon>Naviculaceae</taxon>
        <taxon>Seminavis</taxon>
    </lineage>
</organism>
<feature type="transmembrane region" description="Helical" evidence="2">
    <location>
        <begin position="176"/>
        <end position="195"/>
    </location>
</feature>
<dbReference type="PANTHER" id="PTHR23539:SF1">
    <property type="entry name" value="MAJOR FACILITATOR SUPERFAMILY (MFS) PROFILE DOMAIN-CONTAINING PROTEIN"/>
    <property type="match status" value="1"/>
</dbReference>